<evidence type="ECO:0000256" key="6">
    <source>
        <dbReference type="RuleBase" id="RU363050"/>
    </source>
</evidence>
<dbReference type="GO" id="GO:0000922">
    <property type="term" value="C:spindle pole"/>
    <property type="evidence" value="ECO:0007669"/>
    <property type="project" value="InterPro"/>
</dbReference>
<dbReference type="GO" id="GO:0051011">
    <property type="term" value="F:microtubule minus-end binding"/>
    <property type="evidence" value="ECO:0007669"/>
    <property type="project" value="TreeGrafter"/>
</dbReference>
<evidence type="ECO:0000256" key="4">
    <source>
        <dbReference type="ARBA" id="ARBA00022701"/>
    </source>
</evidence>
<accession>A0A4V1IUX3</accession>
<dbReference type="InterPro" id="IPR007259">
    <property type="entry name" value="GCP"/>
</dbReference>
<dbReference type="GO" id="GO:0000930">
    <property type="term" value="C:gamma-tubulin complex"/>
    <property type="evidence" value="ECO:0007669"/>
    <property type="project" value="TreeGrafter"/>
</dbReference>
<organism evidence="10 11">
    <name type="scientific">Caulochytrium protostelioides</name>
    <dbReference type="NCBI Taxonomy" id="1555241"/>
    <lineage>
        <taxon>Eukaryota</taxon>
        <taxon>Fungi</taxon>
        <taxon>Fungi incertae sedis</taxon>
        <taxon>Chytridiomycota</taxon>
        <taxon>Chytridiomycota incertae sedis</taxon>
        <taxon>Chytridiomycetes</taxon>
        <taxon>Caulochytriales</taxon>
        <taxon>Caulochytriaceae</taxon>
        <taxon>Caulochytrium</taxon>
    </lineage>
</organism>
<dbReference type="InterPro" id="IPR042241">
    <property type="entry name" value="GCP_C_sf"/>
</dbReference>
<sequence length="855" mass="89534">MLHEILLAMQGFPGDVIRPMPPHAPQTFAIAAPTGADVDPHALFHPAECAEINALAALGWHATQIRHWCAAVRAEYTRGLHRHVAQRSPGKDGTADSAMAMDPPEADRAAPPSLYRLAVATALESHLDAYTAALVACEADLLDPRRALASLGERTPLAHLAARFAAYAVTLPAAAAWCRAWSAAAGPAAGAPLRGIPLMNAVHARTAHGDPRLARLAGLLVRACHAVFARQLRAWLCDGVLRDPFDEFLIAATAAHAAQDAFAGADADATQGYSVVDAATVWQDAYTLRVSAPAELPWMLDRQGAETVLFVGKTRILLAARHRGTAALPVLPDHIMPAACAPIAELVAAIAPPPLAKRDAGGGDRDVDADAPISTALVADRLGACRAAAAAQLLALLSAVDGLLPSSFQALRTVFLGGAGGVLAAFADALAPLQRRARAHLTHITQYEVTSAWQQSLEDAWPAFARDGADSDPAVAQHHAEGFRPHHFTLTLLAANADLTREGDGVAMINGLAFRLDVAPPWPLHALLSRHHIQTYQVLFARLTRLARLEASLVALTLRATKEGMAAGRVNAAHAVAAAAAATGAGDGRSSASASASLSRQARRIGAASAHWRAPTTATLARLRRLLLFVRTLHHYFQMHVVEDAHAAFMARLADVHAAPAAAPGLPDVAAPASHGAGHGIEAFEAVERAHAVLLARLTRGFFLDLPAHARALDAALEAAEDVVRRTASPHDDAAGHPTAPPPRYANPHRIAEPEAMAVDQRGDPLPSATPLPAIGPASLFAFEAAIAQLYMLATAGERPRGAEGPLEGLRAAGQAVEGLRHKGPEALLTALDYNGFLTASILRHGADALAMKAA</sequence>
<comment type="subcellular location">
    <subcellularLocation>
        <location evidence="1 6">Cytoplasm</location>
        <location evidence="1 6">Cytoskeleton</location>
        <location evidence="1 6">Microtubule organizing center</location>
    </subcellularLocation>
</comment>
<dbReference type="AlphaFoldDB" id="A0A4V1IUX3"/>
<evidence type="ECO:0000313" key="11">
    <source>
        <dbReference type="Proteomes" id="UP000274922"/>
    </source>
</evidence>
<dbReference type="STRING" id="1555241.A0A4V1IUX3"/>
<evidence type="ECO:0000256" key="5">
    <source>
        <dbReference type="ARBA" id="ARBA00023212"/>
    </source>
</evidence>
<protein>
    <recommendedName>
        <fullName evidence="6">Spindle pole body component</fullName>
    </recommendedName>
</protein>
<reference evidence="11" key="1">
    <citation type="journal article" date="2018" name="Nat. Microbiol.">
        <title>Leveraging single-cell genomics to expand the fungal tree of life.</title>
        <authorList>
            <person name="Ahrendt S.R."/>
            <person name="Quandt C.A."/>
            <person name="Ciobanu D."/>
            <person name="Clum A."/>
            <person name="Salamov A."/>
            <person name="Andreopoulos B."/>
            <person name="Cheng J.F."/>
            <person name="Woyke T."/>
            <person name="Pelin A."/>
            <person name="Henrissat B."/>
            <person name="Reynolds N.K."/>
            <person name="Benny G.L."/>
            <person name="Smith M.E."/>
            <person name="James T.Y."/>
            <person name="Grigoriev I.V."/>
        </authorList>
    </citation>
    <scope>NUCLEOTIDE SEQUENCE [LARGE SCALE GENOMIC DNA]</scope>
    <source>
        <strain evidence="11">ATCC 52028</strain>
    </source>
</reference>
<keyword evidence="5 6" id="KW-0206">Cytoskeleton</keyword>
<evidence type="ECO:0000256" key="3">
    <source>
        <dbReference type="ARBA" id="ARBA00022490"/>
    </source>
</evidence>
<evidence type="ECO:0000256" key="1">
    <source>
        <dbReference type="ARBA" id="ARBA00004267"/>
    </source>
</evidence>
<dbReference type="Pfam" id="PF04130">
    <property type="entry name" value="GCP_C_terminal"/>
    <property type="match status" value="1"/>
</dbReference>
<dbReference type="InterPro" id="IPR040457">
    <property type="entry name" value="GCP_C"/>
</dbReference>
<evidence type="ECO:0000256" key="2">
    <source>
        <dbReference type="ARBA" id="ARBA00010337"/>
    </source>
</evidence>
<dbReference type="GO" id="GO:0051321">
    <property type="term" value="P:meiotic cell cycle"/>
    <property type="evidence" value="ECO:0007669"/>
    <property type="project" value="TreeGrafter"/>
</dbReference>
<dbReference type="GO" id="GO:0007020">
    <property type="term" value="P:microtubule nucleation"/>
    <property type="evidence" value="ECO:0007669"/>
    <property type="project" value="InterPro"/>
</dbReference>
<dbReference type="Gene3D" id="1.20.120.1900">
    <property type="entry name" value="Gamma-tubulin complex, C-terminal domain"/>
    <property type="match status" value="1"/>
</dbReference>
<dbReference type="GO" id="GO:0031122">
    <property type="term" value="P:cytoplasmic microtubule organization"/>
    <property type="evidence" value="ECO:0007669"/>
    <property type="project" value="TreeGrafter"/>
</dbReference>
<feature type="domain" description="Gamma tubulin complex component C-terminal" evidence="8">
    <location>
        <begin position="406"/>
        <end position="719"/>
    </location>
</feature>
<dbReference type="Proteomes" id="UP000274922">
    <property type="component" value="Unassembled WGS sequence"/>
</dbReference>
<feature type="domain" description="Gamma tubulin complex component protein N-terminal" evidence="9">
    <location>
        <begin position="2"/>
        <end position="319"/>
    </location>
</feature>
<dbReference type="InterPro" id="IPR041470">
    <property type="entry name" value="GCP_N"/>
</dbReference>
<evidence type="ECO:0000259" key="8">
    <source>
        <dbReference type="Pfam" id="PF04130"/>
    </source>
</evidence>
<dbReference type="GO" id="GO:0000278">
    <property type="term" value="P:mitotic cell cycle"/>
    <property type="evidence" value="ECO:0007669"/>
    <property type="project" value="TreeGrafter"/>
</dbReference>
<keyword evidence="3 6" id="KW-0963">Cytoplasm</keyword>
<keyword evidence="11" id="KW-1185">Reference proteome</keyword>
<comment type="similarity">
    <text evidence="2 6">Belongs to the TUBGCP family.</text>
</comment>
<feature type="region of interest" description="Disordered" evidence="7">
    <location>
        <begin position="83"/>
        <end position="108"/>
    </location>
</feature>
<dbReference type="PANTHER" id="PTHR19302">
    <property type="entry name" value="GAMMA TUBULIN COMPLEX PROTEIN"/>
    <property type="match status" value="1"/>
</dbReference>
<dbReference type="GO" id="GO:0005874">
    <property type="term" value="C:microtubule"/>
    <property type="evidence" value="ECO:0007669"/>
    <property type="project" value="UniProtKB-KW"/>
</dbReference>
<feature type="region of interest" description="Disordered" evidence="7">
    <location>
        <begin position="724"/>
        <end position="748"/>
    </location>
</feature>
<name>A0A4V1IUX3_9FUNG</name>
<gene>
    <name evidence="10" type="ORF">CXG81DRAFT_18232</name>
</gene>
<dbReference type="GO" id="GO:0051225">
    <property type="term" value="P:spindle assembly"/>
    <property type="evidence" value="ECO:0007669"/>
    <property type="project" value="TreeGrafter"/>
</dbReference>
<dbReference type="OrthoDB" id="1608002at2759"/>
<dbReference type="GO" id="GO:0043015">
    <property type="term" value="F:gamma-tubulin binding"/>
    <property type="evidence" value="ECO:0007669"/>
    <property type="project" value="InterPro"/>
</dbReference>
<evidence type="ECO:0000313" key="10">
    <source>
        <dbReference type="EMBL" id="RKP02059.1"/>
    </source>
</evidence>
<dbReference type="GO" id="GO:0005816">
    <property type="term" value="C:spindle pole body"/>
    <property type="evidence" value="ECO:0007669"/>
    <property type="project" value="UniProtKB-ARBA"/>
</dbReference>
<dbReference type="PANTHER" id="PTHR19302:SF27">
    <property type="entry name" value="GAMMA-TUBULIN COMPLEX COMPONENT 4"/>
    <property type="match status" value="1"/>
</dbReference>
<evidence type="ECO:0000259" key="9">
    <source>
        <dbReference type="Pfam" id="PF17681"/>
    </source>
</evidence>
<dbReference type="Pfam" id="PF17681">
    <property type="entry name" value="GCP_N_terminal"/>
    <property type="match status" value="1"/>
</dbReference>
<proteinExistence type="inferred from homology"/>
<keyword evidence="4 6" id="KW-0493">Microtubule</keyword>
<evidence type="ECO:0000256" key="7">
    <source>
        <dbReference type="SAM" id="MobiDB-lite"/>
    </source>
</evidence>
<dbReference type="EMBL" id="ML014153">
    <property type="protein sequence ID" value="RKP02059.1"/>
    <property type="molecule type" value="Genomic_DNA"/>
</dbReference>
<feature type="compositionally biased region" description="Basic and acidic residues" evidence="7">
    <location>
        <begin position="724"/>
        <end position="735"/>
    </location>
</feature>